<evidence type="ECO:0000313" key="3">
    <source>
        <dbReference type="Proteomes" id="UP000801492"/>
    </source>
</evidence>
<proteinExistence type="predicted"/>
<comment type="caution">
    <text evidence="2">The sequence shown here is derived from an EMBL/GenBank/DDBJ whole genome shotgun (WGS) entry which is preliminary data.</text>
</comment>
<gene>
    <name evidence="2" type="ORF">ILUMI_18034</name>
</gene>
<reference evidence="2" key="1">
    <citation type="submission" date="2019-08" db="EMBL/GenBank/DDBJ databases">
        <title>The genome of the North American firefly Photinus pyralis.</title>
        <authorList>
            <consortium name="Photinus pyralis genome working group"/>
            <person name="Fallon T.R."/>
            <person name="Sander Lower S.E."/>
            <person name="Weng J.-K."/>
        </authorList>
    </citation>
    <scope>NUCLEOTIDE SEQUENCE</scope>
    <source>
        <strain evidence="2">TRF0915ILg1</strain>
        <tissue evidence="2">Whole body</tissue>
    </source>
</reference>
<evidence type="ECO:0000313" key="2">
    <source>
        <dbReference type="EMBL" id="KAF2888139.1"/>
    </source>
</evidence>
<keyword evidence="1" id="KW-0175">Coiled coil</keyword>
<protein>
    <submittedName>
        <fullName evidence="2">Uncharacterized protein</fullName>
    </submittedName>
</protein>
<feature type="coiled-coil region" evidence="1">
    <location>
        <begin position="42"/>
        <end position="83"/>
    </location>
</feature>
<dbReference type="Proteomes" id="UP000801492">
    <property type="component" value="Unassembled WGS sequence"/>
</dbReference>
<dbReference type="AlphaFoldDB" id="A0A8K0CKN3"/>
<evidence type="ECO:0000256" key="1">
    <source>
        <dbReference type="SAM" id="Coils"/>
    </source>
</evidence>
<dbReference type="EMBL" id="VTPC01079652">
    <property type="protein sequence ID" value="KAF2888139.1"/>
    <property type="molecule type" value="Genomic_DNA"/>
</dbReference>
<sequence>MITMETSSDEASSVASSMKQRRELVSMFHTYSLSPMHYRMQIMKEKSRIRHYKRKLKNVTRTTKRLQAKVEKLCEVIKRLKKKNRSSTCVHAVNCKCILK</sequence>
<name>A0A8K0CKN3_IGNLU</name>
<keyword evidence="3" id="KW-1185">Reference proteome</keyword>
<organism evidence="2 3">
    <name type="scientific">Ignelater luminosus</name>
    <name type="common">Cucubano</name>
    <name type="synonym">Pyrophorus luminosus</name>
    <dbReference type="NCBI Taxonomy" id="2038154"/>
    <lineage>
        <taxon>Eukaryota</taxon>
        <taxon>Metazoa</taxon>
        <taxon>Ecdysozoa</taxon>
        <taxon>Arthropoda</taxon>
        <taxon>Hexapoda</taxon>
        <taxon>Insecta</taxon>
        <taxon>Pterygota</taxon>
        <taxon>Neoptera</taxon>
        <taxon>Endopterygota</taxon>
        <taxon>Coleoptera</taxon>
        <taxon>Polyphaga</taxon>
        <taxon>Elateriformia</taxon>
        <taxon>Elateroidea</taxon>
        <taxon>Elateridae</taxon>
        <taxon>Agrypninae</taxon>
        <taxon>Pyrophorini</taxon>
        <taxon>Ignelater</taxon>
    </lineage>
</organism>
<accession>A0A8K0CKN3</accession>